<dbReference type="AlphaFoldDB" id="A0AAV4ZS59"/>
<dbReference type="EMBL" id="BPQO01000022">
    <property type="protein sequence ID" value="GJD90928.1"/>
    <property type="molecule type" value="Genomic_DNA"/>
</dbReference>
<reference evidence="1" key="1">
    <citation type="journal article" date="2016" name="Front. Microbiol.">
        <title>Genome Sequence of the Piezophilic, Mesophilic Sulfate-Reducing Bacterium Desulfovibrio indicus J2T.</title>
        <authorList>
            <person name="Cao J."/>
            <person name="Maignien L."/>
            <person name="Shao Z."/>
            <person name="Alain K."/>
            <person name="Jebbar M."/>
        </authorList>
    </citation>
    <scope>NUCLEOTIDE SEQUENCE</scope>
    <source>
        <strain evidence="1">DSM 16372</strain>
    </source>
</reference>
<dbReference type="RefSeq" id="WP_238231107.1">
    <property type="nucleotide sequence ID" value="NZ_BPQO01000022.1"/>
</dbReference>
<protein>
    <submittedName>
        <fullName evidence="1">Uncharacterized protein</fullName>
    </submittedName>
</protein>
<dbReference type="Proteomes" id="UP001055247">
    <property type="component" value="Unassembled WGS sequence"/>
</dbReference>
<organism evidence="1 2">
    <name type="scientific">Methylobacterium hispanicum</name>
    <dbReference type="NCBI Taxonomy" id="270350"/>
    <lineage>
        <taxon>Bacteria</taxon>
        <taxon>Pseudomonadati</taxon>
        <taxon>Pseudomonadota</taxon>
        <taxon>Alphaproteobacteria</taxon>
        <taxon>Hyphomicrobiales</taxon>
        <taxon>Methylobacteriaceae</taxon>
        <taxon>Methylobacterium</taxon>
    </lineage>
</organism>
<evidence type="ECO:0000313" key="1">
    <source>
        <dbReference type="EMBL" id="GJD90928.1"/>
    </source>
</evidence>
<keyword evidence="2" id="KW-1185">Reference proteome</keyword>
<evidence type="ECO:0000313" key="2">
    <source>
        <dbReference type="Proteomes" id="UP001055247"/>
    </source>
</evidence>
<sequence length="97" mass="10620">MSDDQELDAAVARRMGHPEALRATAFDCRGLPIEIALLGPREHADEHAVTIHYNCDPDEPTRGTSELHPYATLAEATAGYEEEIARISAELAQVPRP</sequence>
<accession>A0AAV4ZS59</accession>
<gene>
    <name evidence="1" type="ORF">BHAOGJBA_4472</name>
</gene>
<proteinExistence type="predicted"/>
<reference evidence="1" key="2">
    <citation type="submission" date="2021-08" db="EMBL/GenBank/DDBJ databases">
        <authorList>
            <person name="Tani A."/>
            <person name="Ola A."/>
            <person name="Ogura Y."/>
            <person name="Katsura K."/>
            <person name="Hayashi T."/>
        </authorList>
    </citation>
    <scope>NUCLEOTIDE SEQUENCE</scope>
    <source>
        <strain evidence="1">DSM 16372</strain>
    </source>
</reference>
<comment type="caution">
    <text evidence="1">The sequence shown here is derived from an EMBL/GenBank/DDBJ whole genome shotgun (WGS) entry which is preliminary data.</text>
</comment>
<name>A0AAV4ZS59_9HYPH</name>